<dbReference type="InterPro" id="IPR051162">
    <property type="entry name" value="T4SS_component"/>
</dbReference>
<dbReference type="PANTHER" id="PTHR30121">
    <property type="entry name" value="UNCHARACTERIZED PROTEIN YJGR-RELATED"/>
    <property type="match status" value="1"/>
</dbReference>
<dbReference type="Proteomes" id="UP000179069">
    <property type="component" value="Unassembled WGS sequence"/>
</dbReference>
<evidence type="ECO:0000259" key="2">
    <source>
        <dbReference type="Pfam" id="PF19044"/>
    </source>
</evidence>
<feature type="domain" description="TraG P-loop" evidence="2">
    <location>
        <begin position="277"/>
        <end position="622"/>
    </location>
</feature>
<proteinExistence type="predicted"/>
<dbReference type="Gene3D" id="1.10.8.730">
    <property type="match status" value="1"/>
</dbReference>
<sequence length="646" mass="72224">MPLFDAIKNKLPGAKPQSAQGAAPMQTQQPTPQAQGQSASQTTKATQSAAQKLGTGMVSIQDVIAPESIDVDFNQLKIGNTYFRTLFVAGYPRYVSANWLAPLINFEHSLDVSMFIYPVEGREVLDELRRKIGEMEAEIETDIQRGHIASVETEIKLEDAKSLQQELAKGAERFFQFGLYITVSSPTLDELNSTTKKVQSLLGSLLIISKAAALQMEDGLKTTLPLGQDHLVITRNMDTTSLATTFPFASSELSANEGIMYGINEHNDSLIIFDRFTLENANMVIFGKSGSGKSFFEKLEILRSLMFGVEVIVIDPEEEYRRMCEALSGTYIDFHFNAPAKINPFDLSAIYEEGENELGLKILSLHGLLKVMLGDVNPNEEAILDRAIITTYKARGITPDPATQRNEPPLMEDLYKTLIGMEEETAVGLAARLEKYVKGSLRSFFDQQSNVDLKNPLTVFSLKEVEDETRPTIMYMILDYIWTKVKRDMKKRLVVVDEAWYLMKNEDSATFLYSIAKRARKYFLGLTTITQDVEDFLNTDYGHAIVTNSSIQILFKQSSAGIERLAEAFYLSEGEKHLLLAADVGEGLFFAGQNHVAMRVVASSEEHHLITTKPQELIELEEEQEKETPPPTAAVPRPGERPMPRE</sequence>
<gene>
    <name evidence="3" type="ORF">A2785_03665</name>
</gene>
<feature type="compositionally biased region" description="Low complexity" evidence="1">
    <location>
        <begin position="19"/>
        <end position="48"/>
    </location>
</feature>
<feature type="region of interest" description="Disordered" evidence="1">
    <location>
        <begin position="621"/>
        <end position="646"/>
    </location>
</feature>
<feature type="region of interest" description="Disordered" evidence="1">
    <location>
        <begin position="11"/>
        <end position="48"/>
    </location>
</feature>
<evidence type="ECO:0000256" key="1">
    <source>
        <dbReference type="SAM" id="MobiDB-lite"/>
    </source>
</evidence>
<dbReference type="Gene3D" id="3.40.50.300">
    <property type="entry name" value="P-loop containing nucleotide triphosphate hydrolases"/>
    <property type="match status" value="1"/>
</dbReference>
<dbReference type="SUPFAM" id="SSF52540">
    <property type="entry name" value="P-loop containing nucleoside triphosphate hydrolases"/>
    <property type="match status" value="1"/>
</dbReference>
<dbReference type="Pfam" id="PF19044">
    <property type="entry name" value="P-loop_TraG"/>
    <property type="match status" value="1"/>
</dbReference>
<dbReference type="InterPro" id="IPR027417">
    <property type="entry name" value="P-loop_NTPase"/>
</dbReference>
<protein>
    <recommendedName>
        <fullName evidence="2">TraG P-loop domain-containing protein</fullName>
    </recommendedName>
</protein>
<dbReference type="CDD" id="cd01127">
    <property type="entry name" value="TrwB_TraG_TraD_VirD4"/>
    <property type="match status" value="1"/>
</dbReference>
<dbReference type="PANTHER" id="PTHR30121:SF6">
    <property type="entry name" value="SLR6007 PROTEIN"/>
    <property type="match status" value="1"/>
</dbReference>
<dbReference type="EMBL" id="MHCI01000009">
    <property type="protein sequence ID" value="OGY16835.1"/>
    <property type="molecule type" value="Genomic_DNA"/>
</dbReference>
<accession>A0A1G1VN73</accession>
<dbReference type="InterPro" id="IPR043964">
    <property type="entry name" value="P-loop_TraG"/>
</dbReference>
<dbReference type="NCBIfam" id="NF045971">
    <property type="entry name" value="conju_CD1110"/>
    <property type="match status" value="1"/>
</dbReference>
<organism evidence="3 4">
    <name type="scientific">Candidatus Chisholmbacteria bacterium RIFCSPHIGHO2_01_FULL_49_18</name>
    <dbReference type="NCBI Taxonomy" id="1797590"/>
    <lineage>
        <taxon>Bacteria</taxon>
        <taxon>Candidatus Chisholmiibacteriota</taxon>
    </lineage>
</organism>
<reference evidence="3 4" key="1">
    <citation type="journal article" date="2016" name="Nat. Commun.">
        <title>Thousands of microbial genomes shed light on interconnected biogeochemical processes in an aquifer system.</title>
        <authorList>
            <person name="Anantharaman K."/>
            <person name="Brown C.T."/>
            <person name="Hug L.A."/>
            <person name="Sharon I."/>
            <person name="Castelle C.J."/>
            <person name="Probst A.J."/>
            <person name="Thomas B.C."/>
            <person name="Singh A."/>
            <person name="Wilkins M.J."/>
            <person name="Karaoz U."/>
            <person name="Brodie E.L."/>
            <person name="Williams K.H."/>
            <person name="Hubbard S.S."/>
            <person name="Banfield J.F."/>
        </authorList>
    </citation>
    <scope>NUCLEOTIDE SEQUENCE [LARGE SCALE GENOMIC DNA]</scope>
</reference>
<comment type="caution">
    <text evidence="3">The sequence shown here is derived from an EMBL/GenBank/DDBJ whole genome shotgun (WGS) entry which is preliminary data.</text>
</comment>
<evidence type="ECO:0000313" key="3">
    <source>
        <dbReference type="EMBL" id="OGY16835.1"/>
    </source>
</evidence>
<name>A0A1G1VN73_9BACT</name>
<dbReference type="AlphaFoldDB" id="A0A1G1VN73"/>
<evidence type="ECO:0000313" key="4">
    <source>
        <dbReference type="Proteomes" id="UP000179069"/>
    </source>
</evidence>